<dbReference type="KEGG" id="pht:BLM14_28675"/>
<sequence length="430" mass="48697">MNETTSRTAEIRNIARKDQHRAERMLADLLLDLFAMRASDVQINHDQYSLNSLNGFFTCDDEAFFFKFHQEEGEEEMTGEYYRADILANAGLPVDQPVYMSVLPGEQILIYRRRSDPRFSDVLRKLDLMDDPAERARAIEAETDLCAKLLDVYRETLHPISVEEVAAEPIHRLFYERLIDPATRLFPGGRFADFYAGKTFGFPGVELEWEEFSQLKFVIDGRRYASSVGELFDAAHARLSPKRLADNGGVVAHGDAHNANVWYTAEQGGKAELSFFDPAFAGSNVPALLAEVKATFHNIFAHPLWLYDPAIASQMFKASARRDARELHVETDWELTPVRKALLDVKATHLWRPLLGELKRRALLPDDWRTVIRLALFLCPTLVMNLRAGVRTHTPVSSLIAFSVAVMAGSPPQSGSDDITRFLDRIDPER</sequence>
<name>A0A2N9VY41_9HYPH</name>
<reference evidence="2" key="1">
    <citation type="journal article" date="2017" name="Int J Environ Stud">
        <title>Does the Miocene-Pliocene relict legume Oxytropis triphylla form nitrogen-fixing nodules with a combination of bacterial strains?</title>
        <authorList>
            <person name="Safronova V."/>
            <person name="Belimov A."/>
            <person name="Sazanova A."/>
            <person name="Kuznetsova I."/>
            <person name="Popova J."/>
            <person name="Andronov E."/>
            <person name="Verkhozina A."/>
            <person name="Tikhonovich I."/>
        </authorList>
    </citation>
    <scope>NUCLEOTIDE SEQUENCE [LARGE SCALE GENOMIC DNA]</scope>
    <source>
        <strain evidence="2">Tri-38</strain>
    </source>
</reference>
<protein>
    <recommendedName>
        <fullName evidence="3">Aminoglycoside phosphotransferase domain-containing protein</fullName>
    </recommendedName>
</protein>
<dbReference type="Proteomes" id="UP000232163">
    <property type="component" value="Unassembled WGS sequence"/>
</dbReference>
<gene>
    <name evidence="1" type="ORF">B5P45_13645</name>
</gene>
<dbReference type="AlphaFoldDB" id="A0A2N9VY41"/>
<comment type="caution">
    <text evidence="1">The sequence shown here is derived from an EMBL/GenBank/DDBJ whole genome shotgun (WGS) entry which is preliminary data.</text>
</comment>
<dbReference type="EMBL" id="MZMT01000033">
    <property type="protein sequence ID" value="PIO44409.1"/>
    <property type="molecule type" value="Genomic_DNA"/>
</dbReference>
<dbReference type="OrthoDB" id="5180054at2"/>
<evidence type="ECO:0000313" key="2">
    <source>
        <dbReference type="Proteomes" id="UP000232163"/>
    </source>
</evidence>
<dbReference type="InterPro" id="IPR011009">
    <property type="entry name" value="Kinase-like_dom_sf"/>
</dbReference>
<dbReference type="RefSeq" id="WP_100003666.1">
    <property type="nucleotide sequence ID" value="NZ_CP017944.1"/>
</dbReference>
<keyword evidence="2" id="KW-1185">Reference proteome</keyword>
<dbReference type="SUPFAM" id="SSF56112">
    <property type="entry name" value="Protein kinase-like (PK-like)"/>
    <property type="match status" value="1"/>
</dbReference>
<evidence type="ECO:0000313" key="1">
    <source>
        <dbReference type="EMBL" id="PIO44409.1"/>
    </source>
</evidence>
<evidence type="ECO:0008006" key="3">
    <source>
        <dbReference type="Google" id="ProtNLM"/>
    </source>
</evidence>
<organism evidence="1 2">
    <name type="scientific">Phyllobacterium zundukense</name>
    <dbReference type="NCBI Taxonomy" id="1867719"/>
    <lineage>
        <taxon>Bacteria</taxon>
        <taxon>Pseudomonadati</taxon>
        <taxon>Pseudomonadota</taxon>
        <taxon>Alphaproteobacteria</taxon>
        <taxon>Hyphomicrobiales</taxon>
        <taxon>Phyllobacteriaceae</taxon>
        <taxon>Phyllobacterium</taxon>
    </lineage>
</organism>
<accession>A0A2N9VY41</accession>
<proteinExistence type="predicted"/>